<dbReference type="SUPFAM" id="SSF53613">
    <property type="entry name" value="Ribokinase-like"/>
    <property type="match status" value="1"/>
</dbReference>
<keyword evidence="1" id="KW-0808">Transferase</keyword>
<dbReference type="RefSeq" id="WP_041047147.1">
    <property type="nucleotide sequence ID" value="NZ_JXAK01000011.1"/>
</dbReference>
<evidence type="ECO:0000259" key="3">
    <source>
        <dbReference type="Pfam" id="PF00294"/>
    </source>
</evidence>
<proteinExistence type="predicted"/>
<dbReference type="InterPro" id="IPR036390">
    <property type="entry name" value="WH_DNA-bd_sf"/>
</dbReference>
<dbReference type="SUPFAM" id="SSF46785">
    <property type="entry name" value="Winged helix' DNA-binding domain"/>
    <property type="match status" value="1"/>
</dbReference>
<reference evidence="4 5" key="1">
    <citation type="submission" date="2014-12" db="EMBL/GenBank/DDBJ databases">
        <title>Draft genome sequence of Paenibacillus kamchatkensis strain B-2647.</title>
        <authorList>
            <person name="Karlyshev A.V."/>
            <person name="Kudryashova E.B."/>
        </authorList>
    </citation>
    <scope>NUCLEOTIDE SEQUENCE [LARGE SCALE GENOMIC DNA]</scope>
    <source>
        <strain evidence="4 5">VKM B-2647</strain>
    </source>
</reference>
<dbReference type="Gene3D" id="3.40.1190.20">
    <property type="match status" value="1"/>
</dbReference>
<dbReference type="InterPro" id="IPR029056">
    <property type="entry name" value="Ribokinase-like"/>
</dbReference>
<accession>A0ABR5AJP5</accession>
<keyword evidence="5" id="KW-1185">Reference proteome</keyword>
<dbReference type="PANTHER" id="PTHR10584">
    <property type="entry name" value="SUGAR KINASE"/>
    <property type="match status" value="1"/>
</dbReference>
<organism evidence="4 5">
    <name type="scientific">Gordoniibacillus kamchatkensis</name>
    <dbReference type="NCBI Taxonomy" id="1590651"/>
    <lineage>
        <taxon>Bacteria</taxon>
        <taxon>Bacillati</taxon>
        <taxon>Bacillota</taxon>
        <taxon>Bacilli</taxon>
        <taxon>Bacillales</taxon>
        <taxon>Paenibacillaceae</taxon>
        <taxon>Gordoniibacillus</taxon>
    </lineage>
</organism>
<dbReference type="PANTHER" id="PTHR10584:SF166">
    <property type="entry name" value="RIBOKINASE"/>
    <property type="match status" value="1"/>
</dbReference>
<feature type="domain" description="Carbohydrate kinase PfkB" evidence="3">
    <location>
        <begin position="58"/>
        <end position="361"/>
    </location>
</feature>
<dbReference type="CDD" id="cd01941">
    <property type="entry name" value="YeiC_kinase_like"/>
    <property type="match status" value="1"/>
</dbReference>
<evidence type="ECO:0000313" key="5">
    <source>
        <dbReference type="Proteomes" id="UP000031967"/>
    </source>
</evidence>
<evidence type="ECO:0000256" key="1">
    <source>
        <dbReference type="ARBA" id="ARBA00022679"/>
    </source>
</evidence>
<dbReference type="Proteomes" id="UP000031967">
    <property type="component" value="Unassembled WGS sequence"/>
</dbReference>
<dbReference type="PROSITE" id="PS00583">
    <property type="entry name" value="PFKB_KINASES_1"/>
    <property type="match status" value="1"/>
</dbReference>
<evidence type="ECO:0000313" key="4">
    <source>
        <dbReference type="EMBL" id="KIL41261.1"/>
    </source>
</evidence>
<comment type="caution">
    <text evidence="4">The sequence shown here is derived from an EMBL/GenBank/DDBJ whole genome shotgun (WGS) entry which is preliminary data.</text>
</comment>
<sequence length="380" mass="40742">MDKEKQILSLIKANPFITQNELSAQLGLSRSAVAGYISALVRKGSIIGRAYVLPKEASIVCIGGANVDRKAHCLGPFRLRESNPAAIAHSCGGVARNIAENLGRLGSAVSLITLVGNDNEGKWLLAETKTYGVDVSQAIELPNARTGTYTAILDDRNDMIAAVADMQIYDSFSTDMLQSKWPHIAAGERIVADTNLPAELIRYLVERCRDDSRSLCINTVSAAKTTRLPEDLRGVDMIFCNRHEAGALAGIPVEDQDGCKDAWKRISARGVRKIVITLGEQGLFWAEADNDADTEADPASEAGRYGYVRPHKVNVVDVTGAGDALMAGVIFGLAQGEPFATACRLGTAAAALTVQTNRTVADLNAELLYETMAQHQTEGL</sequence>
<dbReference type="Pfam" id="PF13412">
    <property type="entry name" value="HTH_24"/>
    <property type="match status" value="1"/>
</dbReference>
<dbReference type="Pfam" id="PF00294">
    <property type="entry name" value="PfkB"/>
    <property type="match status" value="1"/>
</dbReference>
<evidence type="ECO:0000256" key="2">
    <source>
        <dbReference type="ARBA" id="ARBA00022777"/>
    </source>
</evidence>
<dbReference type="EMBL" id="JXAK01000011">
    <property type="protein sequence ID" value="KIL41261.1"/>
    <property type="molecule type" value="Genomic_DNA"/>
</dbReference>
<dbReference type="InterPro" id="IPR011611">
    <property type="entry name" value="PfkB_dom"/>
</dbReference>
<dbReference type="PROSITE" id="PS00584">
    <property type="entry name" value="PFKB_KINASES_2"/>
    <property type="match status" value="1"/>
</dbReference>
<name>A0ABR5AJP5_9BACL</name>
<gene>
    <name evidence="4" type="ORF">SD70_08410</name>
</gene>
<protein>
    <recommendedName>
        <fullName evidence="3">Carbohydrate kinase PfkB domain-containing protein</fullName>
    </recommendedName>
</protein>
<dbReference type="Gene3D" id="1.10.10.10">
    <property type="entry name" value="Winged helix-like DNA-binding domain superfamily/Winged helix DNA-binding domain"/>
    <property type="match status" value="1"/>
</dbReference>
<dbReference type="InterPro" id="IPR002173">
    <property type="entry name" value="Carboh/pur_kinase_PfkB_CS"/>
</dbReference>
<dbReference type="InterPro" id="IPR036388">
    <property type="entry name" value="WH-like_DNA-bd_sf"/>
</dbReference>
<keyword evidence="2" id="KW-0418">Kinase</keyword>